<proteinExistence type="predicted"/>
<dbReference type="SUPFAM" id="SSF102114">
    <property type="entry name" value="Radical SAM enzymes"/>
    <property type="match status" value="1"/>
</dbReference>
<dbReference type="SFLD" id="SFLDS00029">
    <property type="entry name" value="Radical_SAM"/>
    <property type="match status" value="1"/>
</dbReference>
<dbReference type="PROSITE" id="PS51918">
    <property type="entry name" value="RADICAL_SAM"/>
    <property type="match status" value="1"/>
</dbReference>
<dbReference type="EMBL" id="QSDV01000010">
    <property type="protein sequence ID" value="RGZ18664.1"/>
    <property type="molecule type" value="Genomic_DNA"/>
</dbReference>
<organism evidence="9 10">
    <name type="scientific">Agathobacter rectalis</name>
    <dbReference type="NCBI Taxonomy" id="39491"/>
    <lineage>
        <taxon>Bacteria</taxon>
        <taxon>Bacillati</taxon>
        <taxon>Bacillota</taxon>
        <taxon>Clostridia</taxon>
        <taxon>Lachnospirales</taxon>
        <taxon>Lachnospiraceae</taxon>
        <taxon>Agathobacter</taxon>
    </lineage>
</organism>
<dbReference type="Pfam" id="PF02310">
    <property type="entry name" value="B12-binding"/>
    <property type="match status" value="1"/>
</dbReference>
<keyword evidence="4" id="KW-0408">Iron</keyword>
<evidence type="ECO:0000256" key="1">
    <source>
        <dbReference type="ARBA" id="ARBA00001966"/>
    </source>
</evidence>
<comment type="cofactor">
    <cofactor evidence="1">
        <name>[4Fe-4S] cluster</name>
        <dbReference type="ChEBI" id="CHEBI:49883"/>
    </cofactor>
</comment>
<dbReference type="GO" id="GO:0005829">
    <property type="term" value="C:cytosol"/>
    <property type="evidence" value="ECO:0007669"/>
    <property type="project" value="TreeGrafter"/>
</dbReference>
<dbReference type="Pfam" id="PF04055">
    <property type="entry name" value="Radical_SAM"/>
    <property type="match status" value="1"/>
</dbReference>
<dbReference type="InterPro" id="IPR006158">
    <property type="entry name" value="Cobalamin-bd"/>
</dbReference>
<dbReference type="PANTHER" id="PTHR43409:SF16">
    <property type="entry name" value="SLR0320 PROTEIN"/>
    <property type="match status" value="1"/>
</dbReference>
<dbReference type="InterPro" id="IPR058240">
    <property type="entry name" value="rSAM_sf"/>
</dbReference>
<keyword evidence="2" id="KW-0949">S-adenosyl-L-methionine</keyword>
<evidence type="ECO:0000313" key="10">
    <source>
        <dbReference type="Proteomes" id="UP000283431"/>
    </source>
</evidence>
<dbReference type="GO" id="GO:0031419">
    <property type="term" value="F:cobalamin binding"/>
    <property type="evidence" value="ECO:0007669"/>
    <property type="project" value="InterPro"/>
</dbReference>
<evidence type="ECO:0000256" key="2">
    <source>
        <dbReference type="ARBA" id="ARBA00022691"/>
    </source>
</evidence>
<dbReference type="AlphaFoldDB" id="A0A413PIL0"/>
<evidence type="ECO:0000313" key="11">
    <source>
        <dbReference type="Proteomes" id="UP000285209"/>
    </source>
</evidence>
<dbReference type="SFLD" id="SFLDG01123">
    <property type="entry name" value="methyltransferase_(Class_B)"/>
    <property type="match status" value="1"/>
</dbReference>
<dbReference type="GO" id="GO:0046872">
    <property type="term" value="F:metal ion binding"/>
    <property type="evidence" value="ECO:0007669"/>
    <property type="project" value="UniProtKB-KW"/>
</dbReference>
<dbReference type="GO" id="GO:0051539">
    <property type="term" value="F:4 iron, 4 sulfur cluster binding"/>
    <property type="evidence" value="ECO:0007669"/>
    <property type="project" value="UniProtKB-KW"/>
</dbReference>
<evidence type="ECO:0000259" key="6">
    <source>
        <dbReference type="PROSITE" id="PS51332"/>
    </source>
</evidence>
<dbReference type="SUPFAM" id="SSF52242">
    <property type="entry name" value="Cobalamin (vitamin B12)-binding domain"/>
    <property type="match status" value="1"/>
</dbReference>
<dbReference type="PROSITE" id="PS51332">
    <property type="entry name" value="B12_BINDING"/>
    <property type="match status" value="1"/>
</dbReference>
<dbReference type="InterPro" id="IPR025288">
    <property type="entry name" value="DUF4080"/>
</dbReference>
<sequence>MNILLTAINAKYIHSNLAVYSLRACAGEYRDAVELAEYTINNQKDYILEELYKRKPDVLCFSCYIWNIDYVTDIAREYKKLCPSVPIWVGGPEVSYEVDAFLRENPYIDGVMIGEGEDTFRELCGYYAHKRKLSDIAGIAFRKNSTGNSTSNRTSVNNAGCKADEIVFTSPRPIKNMSEIPFCYDTLDDFSNRIIYYESSRGCPFSCSYCLSSVDKTLRFRDTEIVKRELKFFIDQKVPQIKFVDRTFNCNHAHALELWRFIKANDNGVTNFHFEISADLLNQEELELISDMRPGLIQLEIGVQSTNEVTIKEIHRTMKLERLKEVVRLIQSGNNIHEHLDLIAGLPYEDYDSFGRSFDEIYELKPNQLQLGFLKVLKGSYMFEHATEYGIVYHDKPPYEVMSTKWLSFDDVIKIRRVEEMLEVYYNSGQFEITMKLMECIFDSAFEFFQELGDFYEANGYFGMSHSRIRRCEILLEFLALYLHGCDSDAMTSVGLSENHGDRDDTDFDEHAVDRDNTDFDENAIDRDNTDFDENAQIYSMIQESLIFDLYYRENCKSRPVWATDIGSFKHMTHAYCKNGKLSHVEPFHYIFPDKHTRKLDELPKYHKEPVWALFHYDMRDPLDHQALVEYVDNSKKPERFTD</sequence>
<dbReference type="InterPro" id="IPR036724">
    <property type="entry name" value="Cobalamin-bd_sf"/>
</dbReference>
<reference evidence="10 11" key="1">
    <citation type="submission" date="2018-08" db="EMBL/GenBank/DDBJ databases">
        <title>A genome reference for cultivated species of the human gut microbiota.</title>
        <authorList>
            <person name="Zou Y."/>
            <person name="Xue W."/>
            <person name="Luo G."/>
        </authorList>
    </citation>
    <scope>NUCLEOTIDE SEQUENCE [LARGE SCALE GENOMIC DNA]</scope>
    <source>
        <strain evidence="9 10">AM48-7</strain>
        <strain evidence="8 11">AM54-25XD</strain>
    </source>
</reference>
<protein>
    <submittedName>
        <fullName evidence="9">DUF4080 domain-containing protein</fullName>
    </submittedName>
</protein>
<dbReference type="InterPro" id="IPR023404">
    <property type="entry name" value="rSAM_horseshoe"/>
</dbReference>
<dbReference type="CDD" id="cd02068">
    <property type="entry name" value="radical_SAM_B12_BD"/>
    <property type="match status" value="1"/>
</dbReference>
<dbReference type="Proteomes" id="UP000285209">
    <property type="component" value="Unassembled WGS sequence"/>
</dbReference>
<evidence type="ECO:0000313" key="9">
    <source>
        <dbReference type="EMBL" id="RGZ75871.1"/>
    </source>
</evidence>
<dbReference type="EMBL" id="QSEN01000006">
    <property type="protein sequence ID" value="RGZ75871.1"/>
    <property type="molecule type" value="Genomic_DNA"/>
</dbReference>
<keyword evidence="5" id="KW-0411">Iron-sulfur</keyword>
<dbReference type="SMART" id="SM00729">
    <property type="entry name" value="Elp3"/>
    <property type="match status" value="1"/>
</dbReference>
<dbReference type="GO" id="GO:0003824">
    <property type="term" value="F:catalytic activity"/>
    <property type="evidence" value="ECO:0007669"/>
    <property type="project" value="InterPro"/>
</dbReference>
<dbReference type="Gene3D" id="3.80.30.20">
    <property type="entry name" value="tm_1862 like domain"/>
    <property type="match status" value="1"/>
</dbReference>
<feature type="domain" description="Radical SAM core" evidence="7">
    <location>
        <begin position="189"/>
        <end position="419"/>
    </location>
</feature>
<evidence type="ECO:0000256" key="4">
    <source>
        <dbReference type="ARBA" id="ARBA00023004"/>
    </source>
</evidence>
<keyword evidence="3" id="KW-0479">Metal-binding</keyword>
<evidence type="ECO:0000259" key="7">
    <source>
        <dbReference type="PROSITE" id="PS51918"/>
    </source>
</evidence>
<gene>
    <name evidence="9" type="ORF">DW975_05075</name>
    <name evidence="8" type="ORF">DXA03_07420</name>
</gene>
<evidence type="ECO:0000313" key="8">
    <source>
        <dbReference type="EMBL" id="RGZ18664.1"/>
    </source>
</evidence>
<dbReference type="Proteomes" id="UP000283431">
    <property type="component" value="Unassembled WGS sequence"/>
</dbReference>
<accession>A0A413PIL0</accession>
<dbReference type="CDD" id="cd01335">
    <property type="entry name" value="Radical_SAM"/>
    <property type="match status" value="1"/>
</dbReference>
<dbReference type="InterPro" id="IPR034466">
    <property type="entry name" value="Methyltransferase_Class_B"/>
</dbReference>
<dbReference type="InterPro" id="IPR006638">
    <property type="entry name" value="Elp3/MiaA/NifB-like_rSAM"/>
</dbReference>
<dbReference type="Pfam" id="PF13311">
    <property type="entry name" value="DUF4080"/>
    <property type="match status" value="1"/>
</dbReference>
<comment type="caution">
    <text evidence="9">The sequence shown here is derived from an EMBL/GenBank/DDBJ whole genome shotgun (WGS) entry which is preliminary data.</text>
</comment>
<dbReference type="SFLD" id="SFLDG01082">
    <property type="entry name" value="B12-binding_domain_containing"/>
    <property type="match status" value="1"/>
</dbReference>
<dbReference type="InterPro" id="IPR051198">
    <property type="entry name" value="BchE-like"/>
</dbReference>
<evidence type="ECO:0000256" key="3">
    <source>
        <dbReference type="ARBA" id="ARBA00022723"/>
    </source>
</evidence>
<dbReference type="InterPro" id="IPR007197">
    <property type="entry name" value="rSAM"/>
</dbReference>
<dbReference type="PANTHER" id="PTHR43409">
    <property type="entry name" value="ANAEROBIC MAGNESIUM-PROTOPORPHYRIN IX MONOMETHYL ESTER CYCLASE-RELATED"/>
    <property type="match status" value="1"/>
</dbReference>
<dbReference type="Gene3D" id="3.40.50.280">
    <property type="entry name" value="Cobalamin-binding domain"/>
    <property type="match status" value="1"/>
</dbReference>
<name>A0A413PIL0_9FIRM</name>
<feature type="domain" description="B12-binding" evidence="6">
    <location>
        <begin position="1"/>
        <end position="134"/>
    </location>
</feature>
<evidence type="ECO:0000256" key="5">
    <source>
        <dbReference type="ARBA" id="ARBA00023014"/>
    </source>
</evidence>